<feature type="domain" description="NERD" evidence="2">
    <location>
        <begin position="40"/>
        <end position="155"/>
    </location>
</feature>
<keyword evidence="4" id="KW-1185">Reference proteome</keyword>
<feature type="compositionally biased region" description="Polar residues" evidence="1">
    <location>
        <begin position="19"/>
        <end position="31"/>
    </location>
</feature>
<organism evidence="3 4">
    <name type="scientific">Paraliobacillus quinghaiensis</name>
    <dbReference type="NCBI Taxonomy" id="470815"/>
    <lineage>
        <taxon>Bacteria</taxon>
        <taxon>Bacillati</taxon>
        <taxon>Bacillota</taxon>
        <taxon>Bacilli</taxon>
        <taxon>Bacillales</taxon>
        <taxon>Bacillaceae</taxon>
        <taxon>Paraliobacillus</taxon>
    </lineage>
</organism>
<evidence type="ECO:0000313" key="3">
    <source>
        <dbReference type="EMBL" id="GGM18317.1"/>
    </source>
</evidence>
<dbReference type="AlphaFoldDB" id="A0A917WPB2"/>
<name>A0A917WPB2_9BACI</name>
<evidence type="ECO:0000313" key="4">
    <source>
        <dbReference type="Proteomes" id="UP000618460"/>
    </source>
</evidence>
<dbReference type="InterPro" id="IPR011528">
    <property type="entry name" value="NERD"/>
</dbReference>
<comment type="caution">
    <text evidence="3">The sequence shown here is derived from an EMBL/GenBank/DDBJ whole genome shotgun (WGS) entry which is preliminary data.</text>
</comment>
<dbReference type="Proteomes" id="UP000618460">
    <property type="component" value="Unassembled WGS sequence"/>
</dbReference>
<gene>
    <name evidence="3" type="ORF">GCM10011351_00130</name>
</gene>
<dbReference type="PROSITE" id="PS50965">
    <property type="entry name" value="NERD"/>
    <property type="match status" value="1"/>
</dbReference>
<evidence type="ECO:0000256" key="1">
    <source>
        <dbReference type="SAM" id="MobiDB-lite"/>
    </source>
</evidence>
<reference evidence="3" key="1">
    <citation type="journal article" date="2014" name="Int. J. Syst. Evol. Microbiol.">
        <title>Complete genome sequence of Corynebacterium casei LMG S-19264T (=DSM 44701T), isolated from a smear-ripened cheese.</title>
        <authorList>
            <consortium name="US DOE Joint Genome Institute (JGI-PGF)"/>
            <person name="Walter F."/>
            <person name="Albersmeier A."/>
            <person name="Kalinowski J."/>
            <person name="Ruckert C."/>
        </authorList>
    </citation>
    <scope>NUCLEOTIDE SEQUENCE</scope>
    <source>
        <strain evidence="3">CGMCC 1.6333</strain>
    </source>
</reference>
<dbReference type="EMBL" id="BMLG01000001">
    <property type="protein sequence ID" value="GGM18317.1"/>
    <property type="molecule type" value="Genomic_DNA"/>
</dbReference>
<dbReference type="RefSeq" id="WP_117152477.1">
    <property type="nucleotide sequence ID" value="NZ_BMLG01000001.1"/>
</dbReference>
<dbReference type="Pfam" id="PF08378">
    <property type="entry name" value="NERD"/>
    <property type="match status" value="1"/>
</dbReference>
<sequence>MLKFFKKRNKMETKDTQVKPKQQINKSVTGRSNDELAAVKGQIGEHKIAIQLTQMPKEYRYVNDVMIKNLKSKTGYSQIDHIVLTPYGIFVIETKNYQGTIYGGKDRKTWLVNGKFKFMNPFNQNYGHIKALLQVAGNKYKDHIISMVSFTKRCTFKIDTELRKITSNNLIIYDIELSEFILRKLNVLKIERKKPLLTEEEIDRIYQDLLDANITDPVIREKHNEALNAKAAGSITPNVDQ</sequence>
<accession>A0A917WPB2</accession>
<proteinExistence type="predicted"/>
<reference evidence="3" key="2">
    <citation type="submission" date="2020-09" db="EMBL/GenBank/DDBJ databases">
        <authorList>
            <person name="Sun Q."/>
            <person name="Zhou Y."/>
        </authorList>
    </citation>
    <scope>NUCLEOTIDE SEQUENCE</scope>
    <source>
        <strain evidence="3">CGMCC 1.6333</strain>
    </source>
</reference>
<feature type="region of interest" description="Disordered" evidence="1">
    <location>
        <begin position="7"/>
        <end position="31"/>
    </location>
</feature>
<protein>
    <recommendedName>
        <fullName evidence="2">NERD domain-containing protein</fullName>
    </recommendedName>
</protein>
<evidence type="ECO:0000259" key="2">
    <source>
        <dbReference type="PROSITE" id="PS50965"/>
    </source>
</evidence>
<dbReference type="OrthoDB" id="5782056at2"/>